<evidence type="ECO:0000259" key="5">
    <source>
        <dbReference type="Pfam" id="PF04112"/>
    </source>
</evidence>
<evidence type="ECO:0000259" key="6">
    <source>
        <dbReference type="Pfam" id="PF25789"/>
    </source>
</evidence>
<keyword evidence="8" id="KW-1185">Reference proteome</keyword>
<accession>A0A1W5D9V1</accession>
<dbReference type="InterPro" id="IPR057983">
    <property type="entry name" value="NAA35-like_N"/>
</dbReference>
<name>A0A1W5D9V1_9LECA</name>
<sequence>MAGAPRSGNSGDQTLPLRPIPDGLSSSAPKSAKRPPNARDITAEFTQAASALNTGQLVKDDFFTLFEAVGALEIMDPKMDSGYLAPGEMLEDDYDVLRELLPEEVIGIMDQMLCYEMAWHMGHPLSQTLFTSLHIDRLLWPAPVKLKEARFYRRPPEVGTNRFLHTVLRAYCLATIKTCDFVNRRISAEHYNEEEDFVSNLYNRKLLTQFSRTEIEEILTKAIAWVTGQKKIVAKDVKTALLSRLNFRKWFMAAVAFGDDVDDLDSPSMWQQCAKLLPLLLESRAVGTEVADAFSAKIQRRLASTVPPRPIVNITFEEAHSHLSRLCEDGKGAYEILDYHGGNNMLTFLWTFQSRNPQPSIYIRCLLQSLMSNETKVLNVMSVRQLVFDDLAEMVAPAHILIDPSNDYVEAPKAPGFQIMKRMEIFVSRAAQSYLDIFRAVCMNRERTRRMLCHMIVDWDNIQLDAEELDTELRRYTDEEPIHDPNSGEDLWSFPLSSWAYYHKLHQMEWIVQLGFELDIYQIEELAGMYWYLNHIAQTRLQHLQRIRTFTTRRFSRLTNPTSETKAAFKRSLSFLDFAMLETSATQSFADALACLFAALPPLSLLPPTPAYPYSTPSLRYSLRMRPFLPISLPVLPTFAEYSCLIPSASVETPSDLLDEAELALKRARKEWEAVSKVGPETGRFVGCEEGWRKGVKDVLRGCIAGSIAVGAVRRAAGEGEGKVRVEVPAVGGRYHAWWVVPKVVPVK</sequence>
<dbReference type="EMBL" id="FWEW01003533">
    <property type="protein sequence ID" value="SLM39659.1"/>
    <property type="molecule type" value="Genomic_DNA"/>
</dbReference>
<dbReference type="GO" id="GO:0016740">
    <property type="term" value="F:transferase activity"/>
    <property type="evidence" value="ECO:0007669"/>
    <property type="project" value="UniProtKB-KW"/>
</dbReference>
<organism evidence="7 8">
    <name type="scientific">Lasallia pustulata</name>
    <dbReference type="NCBI Taxonomy" id="136370"/>
    <lineage>
        <taxon>Eukaryota</taxon>
        <taxon>Fungi</taxon>
        <taxon>Dikarya</taxon>
        <taxon>Ascomycota</taxon>
        <taxon>Pezizomycotina</taxon>
        <taxon>Lecanoromycetes</taxon>
        <taxon>OSLEUM clade</taxon>
        <taxon>Umbilicariomycetidae</taxon>
        <taxon>Umbilicariales</taxon>
        <taxon>Umbilicariaceae</taxon>
        <taxon>Lasallia</taxon>
    </lineage>
</organism>
<dbReference type="PANTHER" id="PTHR21373">
    <property type="entry name" value="GLUCOSE REPRESSIBLE PROTEIN MAK10"/>
    <property type="match status" value="1"/>
</dbReference>
<evidence type="ECO:0000256" key="1">
    <source>
        <dbReference type="ARBA" id="ARBA00004496"/>
    </source>
</evidence>
<dbReference type="GO" id="GO:0031417">
    <property type="term" value="C:NatC complex"/>
    <property type="evidence" value="ECO:0007669"/>
    <property type="project" value="InterPro"/>
</dbReference>
<feature type="domain" description="NAA35-like TPR repeats" evidence="6">
    <location>
        <begin position="335"/>
        <end position="740"/>
    </location>
</feature>
<protein>
    <submittedName>
        <fullName evidence="7">NatC N(Alpha)-terminal acetyltransferase, Mak10 subunit</fullName>
    </submittedName>
</protein>
<proteinExistence type="inferred from homology"/>
<comment type="subcellular location">
    <subcellularLocation>
        <location evidence="1">Cytoplasm</location>
    </subcellularLocation>
</comment>
<feature type="compositionally biased region" description="Low complexity" evidence="4">
    <location>
        <begin position="25"/>
        <end position="37"/>
    </location>
</feature>
<dbReference type="Pfam" id="PF25789">
    <property type="entry name" value="TPR_NAA35"/>
    <property type="match status" value="1"/>
</dbReference>
<dbReference type="InterPro" id="IPR057982">
    <property type="entry name" value="TPR_NAA35"/>
</dbReference>
<evidence type="ECO:0000256" key="3">
    <source>
        <dbReference type="ARBA" id="ARBA00022490"/>
    </source>
</evidence>
<keyword evidence="3" id="KW-0963">Cytoplasm</keyword>
<dbReference type="InterPro" id="IPR007244">
    <property type="entry name" value="Naa35_N"/>
</dbReference>
<dbReference type="PANTHER" id="PTHR21373:SF0">
    <property type="entry name" value="N-ALPHA-ACETYLTRANSFERASE 35, NATC AUXILIARY SUBUNIT"/>
    <property type="match status" value="1"/>
</dbReference>
<reference evidence="8" key="1">
    <citation type="submission" date="2017-03" db="EMBL/GenBank/DDBJ databases">
        <authorList>
            <person name="Sharma R."/>
            <person name="Thines M."/>
        </authorList>
    </citation>
    <scope>NUCLEOTIDE SEQUENCE [LARGE SCALE GENOMIC DNA]</scope>
</reference>
<dbReference type="Pfam" id="PF04112">
    <property type="entry name" value="Mak10"/>
    <property type="match status" value="1"/>
</dbReference>
<evidence type="ECO:0000256" key="4">
    <source>
        <dbReference type="SAM" id="MobiDB-lite"/>
    </source>
</evidence>
<keyword evidence="7" id="KW-0808">Transferase</keyword>
<evidence type="ECO:0000256" key="2">
    <source>
        <dbReference type="ARBA" id="ARBA00006289"/>
    </source>
</evidence>
<dbReference type="AlphaFoldDB" id="A0A1W5D9V1"/>
<dbReference type="Proteomes" id="UP000192927">
    <property type="component" value="Unassembled WGS sequence"/>
</dbReference>
<feature type="domain" description="NAA35-like N-terminal" evidence="5">
    <location>
        <begin position="55"/>
        <end position="216"/>
    </location>
</feature>
<comment type="similarity">
    <text evidence="2">Belongs to the MAK10 family.</text>
</comment>
<evidence type="ECO:0000313" key="8">
    <source>
        <dbReference type="Proteomes" id="UP000192927"/>
    </source>
</evidence>
<feature type="region of interest" description="Disordered" evidence="4">
    <location>
        <begin position="1"/>
        <end position="37"/>
    </location>
</feature>
<evidence type="ECO:0000313" key="7">
    <source>
        <dbReference type="EMBL" id="SLM39659.1"/>
    </source>
</evidence>